<reference evidence="1" key="1">
    <citation type="submission" date="2009-05" db="EMBL/GenBank/DDBJ databases">
        <authorList>
            <person name="Harkins D.M."/>
            <person name="DeShazer D."/>
            <person name="Woods D.E."/>
            <person name="Brinkac L.M."/>
            <person name="Brown K.A."/>
            <person name="Hung G.C."/>
            <person name="Tuanyok A."/>
            <person name="Zhang B."/>
            <person name="Nierman W.C."/>
        </authorList>
    </citation>
    <scope>NUCLEOTIDE SEQUENCE [LARGE SCALE GENOMIC DNA]</scope>
    <source>
        <strain evidence="1">1710a</strain>
    </source>
</reference>
<name>A0A0E1W9M5_BURPE</name>
<gene>
    <name evidence="1" type="ORF">BURPS1710A_1579</name>
</gene>
<proteinExistence type="predicted"/>
<sequence>MPRAIAPVAARAARRILIAPITDNDIRDVPWPLKLSFAKTLI</sequence>
<dbReference type="Proteomes" id="UP000001812">
    <property type="component" value="Chromosome I"/>
</dbReference>
<evidence type="ECO:0000313" key="1">
    <source>
        <dbReference type="EMBL" id="EET09913.1"/>
    </source>
</evidence>
<dbReference type="HOGENOM" id="CLU_3248372_0_0_4"/>
<dbReference type="EMBL" id="CM000832">
    <property type="protein sequence ID" value="EET09913.1"/>
    <property type="molecule type" value="Genomic_DNA"/>
</dbReference>
<accession>A0A0E1W9M5</accession>
<organism evidence="1">
    <name type="scientific">Burkholderia pseudomallei 1710a</name>
    <dbReference type="NCBI Taxonomy" id="320371"/>
    <lineage>
        <taxon>Bacteria</taxon>
        <taxon>Pseudomonadati</taxon>
        <taxon>Pseudomonadota</taxon>
        <taxon>Betaproteobacteria</taxon>
        <taxon>Burkholderiales</taxon>
        <taxon>Burkholderiaceae</taxon>
        <taxon>Burkholderia</taxon>
        <taxon>pseudomallei group</taxon>
    </lineage>
</organism>
<dbReference type="AlphaFoldDB" id="A0A0E1W9M5"/>
<protein>
    <submittedName>
        <fullName evidence="1">Uncharacterized protein</fullName>
    </submittedName>
</protein>